<keyword evidence="2" id="KW-1185">Reference proteome</keyword>
<organism evidence="1 2">
    <name type="scientific">Diphasiastrum complanatum</name>
    <name type="common">Issler's clubmoss</name>
    <name type="synonym">Lycopodium complanatum</name>
    <dbReference type="NCBI Taxonomy" id="34168"/>
    <lineage>
        <taxon>Eukaryota</taxon>
        <taxon>Viridiplantae</taxon>
        <taxon>Streptophyta</taxon>
        <taxon>Embryophyta</taxon>
        <taxon>Tracheophyta</taxon>
        <taxon>Lycopodiopsida</taxon>
        <taxon>Lycopodiales</taxon>
        <taxon>Lycopodiaceae</taxon>
        <taxon>Lycopodioideae</taxon>
        <taxon>Diphasiastrum</taxon>
    </lineage>
</organism>
<evidence type="ECO:0000313" key="1">
    <source>
        <dbReference type="EMBL" id="KAJ7513803.1"/>
    </source>
</evidence>
<protein>
    <submittedName>
        <fullName evidence="1">Uncharacterized protein</fullName>
    </submittedName>
</protein>
<comment type="caution">
    <text evidence="1">The sequence shown here is derived from an EMBL/GenBank/DDBJ whole genome shotgun (WGS) entry which is preliminary data.</text>
</comment>
<proteinExistence type="predicted"/>
<gene>
    <name evidence="1" type="ORF">O6H91_23G015200</name>
</gene>
<dbReference type="Proteomes" id="UP001162992">
    <property type="component" value="Chromosome 23"/>
</dbReference>
<dbReference type="EMBL" id="CM055114">
    <property type="protein sequence ID" value="KAJ7513803.1"/>
    <property type="molecule type" value="Genomic_DNA"/>
</dbReference>
<evidence type="ECO:0000313" key="2">
    <source>
        <dbReference type="Proteomes" id="UP001162992"/>
    </source>
</evidence>
<reference evidence="2" key="1">
    <citation type="journal article" date="2024" name="Proc. Natl. Acad. Sci. U.S.A.">
        <title>Extraordinary preservation of gene collinearity over three hundred million years revealed in homosporous lycophytes.</title>
        <authorList>
            <person name="Li C."/>
            <person name="Wickell D."/>
            <person name="Kuo L.Y."/>
            <person name="Chen X."/>
            <person name="Nie B."/>
            <person name="Liao X."/>
            <person name="Peng D."/>
            <person name="Ji J."/>
            <person name="Jenkins J."/>
            <person name="Williams M."/>
            <person name="Shu S."/>
            <person name="Plott C."/>
            <person name="Barry K."/>
            <person name="Rajasekar S."/>
            <person name="Grimwood J."/>
            <person name="Han X."/>
            <person name="Sun S."/>
            <person name="Hou Z."/>
            <person name="He W."/>
            <person name="Dai G."/>
            <person name="Sun C."/>
            <person name="Schmutz J."/>
            <person name="Leebens-Mack J.H."/>
            <person name="Li F.W."/>
            <person name="Wang L."/>
        </authorList>
    </citation>
    <scope>NUCLEOTIDE SEQUENCE [LARGE SCALE GENOMIC DNA]</scope>
    <source>
        <strain evidence="2">cv. PW_Plant_1</strain>
    </source>
</reference>
<sequence>MPVMAPIAVVTQIAQGLGVIASAWAVKTLLESQDKPIARGGFPKCTRCNGTGRESCFCNRWSDNDVGCRTCRGSGRMLCSSCGGTGTGRPIPVQIQARNHPAEARGRQ</sequence>
<name>A0ACC2A8B9_DIPCM</name>
<accession>A0ACC2A8B9</accession>